<sequence>MPFFYIRESNNEFEGNNGLLFGPILDDPELD</sequence>
<name>A0A1Y0AZ54_9LAMI</name>
<reference evidence="1" key="1">
    <citation type="submission" date="2017-03" db="EMBL/GenBank/DDBJ databases">
        <title>The mitochondrial genome of the carnivorous plant Utricularia reniformis (Lentibulariaceae): structure, comparative analysis and evolutionary landmarks.</title>
        <authorList>
            <person name="Silva S.R."/>
            <person name="Alvarenga D.O."/>
            <person name="Michael T.P."/>
            <person name="Miranda V.F.O."/>
            <person name="Varani A.M."/>
        </authorList>
    </citation>
    <scope>NUCLEOTIDE SEQUENCE</scope>
</reference>
<proteinExistence type="predicted"/>
<protein>
    <submittedName>
        <fullName evidence="1">Uncharacterized protein</fullName>
    </submittedName>
</protein>
<evidence type="ECO:0000313" key="1">
    <source>
        <dbReference type="EMBL" id="ART30455.1"/>
    </source>
</evidence>
<dbReference type="AlphaFoldDB" id="A0A1Y0AZ54"/>
<dbReference type="EMBL" id="KY774314">
    <property type="protein sequence ID" value="ART30455.1"/>
    <property type="molecule type" value="Genomic_DNA"/>
</dbReference>
<geneLocation type="mitochondrion" evidence="1"/>
<accession>A0A1Y0AZ54</accession>
<gene>
    <name evidence="1" type="ORF">AEK19_MT0173</name>
</gene>
<keyword evidence="1" id="KW-0496">Mitochondrion</keyword>
<organism evidence="1">
    <name type="scientific">Utricularia reniformis</name>
    <dbReference type="NCBI Taxonomy" id="192314"/>
    <lineage>
        <taxon>Eukaryota</taxon>
        <taxon>Viridiplantae</taxon>
        <taxon>Streptophyta</taxon>
        <taxon>Embryophyta</taxon>
        <taxon>Tracheophyta</taxon>
        <taxon>Spermatophyta</taxon>
        <taxon>Magnoliopsida</taxon>
        <taxon>eudicotyledons</taxon>
        <taxon>Gunneridae</taxon>
        <taxon>Pentapetalae</taxon>
        <taxon>asterids</taxon>
        <taxon>lamiids</taxon>
        <taxon>Lamiales</taxon>
        <taxon>Lentibulariaceae</taxon>
        <taxon>Utricularia</taxon>
    </lineage>
</organism>